<accession>A0A7C8I0X6</accession>
<feature type="domain" description="Zn(2)-C6 fungal-type" evidence="6">
    <location>
        <begin position="11"/>
        <end position="41"/>
    </location>
</feature>
<evidence type="ECO:0000256" key="5">
    <source>
        <dbReference type="ARBA" id="ARBA00023242"/>
    </source>
</evidence>
<evidence type="ECO:0000313" key="7">
    <source>
        <dbReference type="EMBL" id="KAF2864952.1"/>
    </source>
</evidence>
<evidence type="ECO:0000259" key="6">
    <source>
        <dbReference type="PROSITE" id="PS50048"/>
    </source>
</evidence>
<dbReference type="EMBL" id="JAADJZ010000038">
    <property type="protein sequence ID" value="KAF2864952.1"/>
    <property type="molecule type" value="Genomic_DNA"/>
</dbReference>
<keyword evidence="5" id="KW-0539">Nucleus</keyword>
<dbReference type="Proteomes" id="UP000481861">
    <property type="component" value="Unassembled WGS sequence"/>
</dbReference>
<dbReference type="OrthoDB" id="3862662at2759"/>
<evidence type="ECO:0000256" key="1">
    <source>
        <dbReference type="ARBA" id="ARBA00004123"/>
    </source>
</evidence>
<proteinExistence type="predicted"/>
<name>A0A7C8I0X6_9PLEO</name>
<organism evidence="7 8">
    <name type="scientific">Massariosphaeria phaeospora</name>
    <dbReference type="NCBI Taxonomy" id="100035"/>
    <lineage>
        <taxon>Eukaryota</taxon>
        <taxon>Fungi</taxon>
        <taxon>Dikarya</taxon>
        <taxon>Ascomycota</taxon>
        <taxon>Pezizomycotina</taxon>
        <taxon>Dothideomycetes</taxon>
        <taxon>Pleosporomycetidae</taxon>
        <taxon>Pleosporales</taxon>
        <taxon>Pleosporales incertae sedis</taxon>
        <taxon>Massariosphaeria</taxon>
    </lineage>
</organism>
<keyword evidence="3" id="KW-0805">Transcription regulation</keyword>
<dbReference type="CDD" id="cd00067">
    <property type="entry name" value="GAL4"/>
    <property type="match status" value="1"/>
</dbReference>
<keyword evidence="2" id="KW-0479">Metal-binding</keyword>
<dbReference type="InterPro" id="IPR050815">
    <property type="entry name" value="TF_fung"/>
</dbReference>
<evidence type="ECO:0000256" key="3">
    <source>
        <dbReference type="ARBA" id="ARBA00023015"/>
    </source>
</evidence>
<dbReference type="PANTHER" id="PTHR47338">
    <property type="entry name" value="ZN(II)2CYS6 TRANSCRIPTION FACTOR (EUROFUNG)-RELATED"/>
    <property type="match status" value="1"/>
</dbReference>
<evidence type="ECO:0000256" key="4">
    <source>
        <dbReference type="ARBA" id="ARBA00023163"/>
    </source>
</evidence>
<dbReference type="PANTHER" id="PTHR47338:SF20">
    <property type="entry name" value="ZN(II)2CYS6 TRANSCRIPTION FACTOR (EUROFUNG)"/>
    <property type="match status" value="1"/>
</dbReference>
<keyword evidence="4" id="KW-0804">Transcription</keyword>
<keyword evidence="8" id="KW-1185">Reference proteome</keyword>
<dbReference type="PROSITE" id="PS00463">
    <property type="entry name" value="ZN2_CY6_FUNGAL_1"/>
    <property type="match status" value="1"/>
</dbReference>
<dbReference type="GO" id="GO:0005634">
    <property type="term" value="C:nucleus"/>
    <property type="evidence" value="ECO:0007669"/>
    <property type="project" value="UniProtKB-SubCell"/>
</dbReference>
<evidence type="ECO:0000256" key="2">
    <source>
        <dbReference type="ARBA" id="ARBA00022723"/>
    </source>
</evidence>
<dbReference type="InterPro" id="IPR036864">
    <property type="entry name" value="Zn2-C6_fun-type_DNA-bd_sf"/>
</dbReference>
<dbReference type="CDD" id="cd12148">
    <property type="entry name" value="fungal_TF_MHR"/>
    <property type="match status" value="1"/>
</dbReference>
<gene>
    <name evidence="7" type="ORF">BDV95DRAFT_613101</name>
</gene>
<dbReference type="GO" id="GO:0000981">
    <property type="term" value="F:DNA-binding transcription factor activity, RNA polymerase II-specific"/>
    <property type="evidence" value="ECO:0007669"/>
    <property type="project" value="InterPro"/>
</dbReference>
<dbReference type="Pfam" id="PF00172">
    <property type="entry name" value="Zn_clus"/>
    <property type="match status" value="1"/>
</dbReference>
<protein>
    <recommendedName>
        <fullName evidence="6">Zn(2)-C6 fungal-type domain-containing protein</fullName>
    </recommendedName>
</protein>
<dbReference type="AlphaFoldDB" id="A0A7C8I0X6"/>
<dbReference type="GO" id="GO:0008270">
    <property type="term" value="F:zinc ion binding"/>
    <property type="evidence" value="ECO:0007669"/>
    <property type="project" value="InterPro"/>
</dbReference>
<dbReference type="Gene3D" id="4.10.240.10">
    <property type="entry name" value="Zn(2)-C6 fungal-type DNA-binding domain"/>
    <property type="match status" value="1"/>
</dbReference>
<dbReference type="InterPro" id="IPR001138">
    <property type="entry name" value="Zn2Cys6_DnaBD"/>
</dbReference>
<comment type="subcellular location">
    <subcellularLocation>
        <location evidence="1">Nucleus</location>
    </subcellularLocation>
</comment>
<comment type="caution">
    <text evidence="7">The sequence shown here is derived from an EMBL/GenBank/DDBJ whole genome shotgun (WGS) entry which is preliminary data.</text>
</comment>
<dbReference type="PROSITE" id="PS50048">
    <property type="entry name" value="ZN2_CY6_FUNGAL_2"/>
    <property type="match status" value="1"/>
</dbReference>
<sequence>MIPVTSKASNVCAYCRVRKQRCDRMWPQCSRCAAKLTPCDYTPHKELPSRLDDSPSLYGELEGSGHDLTARGREDLIQAASDWVQDAPGSRNKFSVVVHAILELADVSVTTIMDEYARCIHSWSPLMDEDVYLSGADRLSRRDRPPSPLLLLLVFLVTRRTCAYPREAQRRTRVLYTTLKQLLVLLQTSNDVEFELVQSTMLLAVYECANGMATQAYLTLSSCSGMLAIVESNVLQGRERRSQDEVCSLKVAALVLDRMIALSALTTSLPLIYPTNSPLARSILDALSGTIPPPSLHPSAVSPRKLYIRARVALESGRILEYIYTLKNGLPSQETYEDVESGIAGLIKSLVKKAEPYTWMMCDAIALAFCSQLLLHQAQALNTALSLAPKTNLAFCYARRMAWDMVRVGIEKIDVETYIGQLPVAGLCCVLRAAVAVMETQEVAEAVDPDELVGLERIMIAFKERWGVGEEYWKRIQAAPFIRPAQAP</sequence>
<reference evidence="7 8" key="1">
    <citation type="submission" date="2020-01" db="EMBL/GenBank/DDBJ databases">
        <authorList>
            <consortium name="DOE Joint Genome Institute"/>
            <person name="Haridas S."/>
            <person name="Albert R."/>
            <person name="Binder M."/>
            <person name="Bloem J."/>
            <person name="Labutti K."/>
            <person name="Salamov A."/>
            <person name="Andreopoulos B."/>
            <person name="Baker S.E."/>
            <person name="Barry K."/>
            <person name="Bills G."/>
            <person name="Bluhm B.H."/>
            <person name="Cannon C."/>
            <person name="Castanera R."/>
            <person name="Culley D.E."/>
            <person name="Daum C."/>
            <person name="Ezra D."/>
            <person name="Gonzalez J.B."/>
            <person name="Henrissat B."/>
            <person name="Kuo A."/>
            <person name="Liang C."/>
            <person name="Lipzen A."/>
            <person name="Lutzoni F."/>
            <person name="Magnuson J."/>
            <person name="Mondo S."/>
            <person name="Nolan M."/>
            <person name="Ohm R."/>
            <person name="Pangilinan J."/>
            <person name="Park H.-J.H."/>
            <person name="Ramirez L."/>
            <person name="Alfaro M."/>
            <person name="Sun H."/>
            <person name="Tritt A."/>
            <person name="Yoshinaga Y."/>
            <person name="Zwiers L.-H.L."/>
            <person name="Turgeon B.G."/>
            <person name="Goodwin S.B."/>
            <person name="Spatafora J.W."/>
            <person name="Crous P.W."/>
            <person name="Grigoriev I.V."/>
        </authorList>
    </citation>
    <scope>NUCLEOTIDE SEQUENCE [LARGE SCALE GENOMIC DNA]</scope>
    <source>
        <strain evidence="7 8">CBS 611.86</strain>
    </source>
</reference>
<dbReference type="SUPFAM" id="SSF57701">
    <property type="entry name" value="Zn2/Cys6 DNA-binding domain"/>
    <property type="match status" value="1"/>
</dbReference>
<dbReference type="SMART" id="SM00066">
    <property type="entry name" value="GAL4"/>
    <property type="match status" value="1"/>
</dbReference>
<evidence type="ECO:0000313" key="8">
    <source>
        <dbReference type="Proteomes" id="UP000481861"/>
    </source>
</evidence>